<evidence type="ECO:0000259" key="14">
    <source>
        <dbReference type="PROSITE" id="PS50279"/>
    </source>
</evidence>
<feature type="region of interest" description="Disordered" evidence="13">
    <location>
        <begin position="270"/>
        <end position="337"/>
    </location>
</feature>
<dbReference type="Ensembl" id="ENSZALT00000024088.1">
    <property type="protein sequence ID" value="ENSZALP00000018172.1"/>
    <property type="gene ID" value="ENSZALG00000014586.1"/>
</dbReference>
<dbReference type="SMART" id="SM00131">
    <property type="entry name" value="KU"/>
    <property type="match status" value="3"/>
</dbReference>
<dbReference type="AlphaFoldDB" id="A0A8D2N9B0"/>
<dbReference type="PROSITE" id="PS00280">
    <property type="entry name" value="BPTI_KUNITZ_1"/>
    <property type="match status" value="3"/>
</dbReference>
<evidence type="ECO:0000313" key="16">
    <source>
        <dbReference type="Proteomes" id="UP000694413"/>
    </source>
</evidence>
<comment type="subcellular location">
    <subcellularLocation>
        <location evidence="1">Secreted</location>
    </subcellularLocation>
</comment>
<dbReference type="Proteomes" id="UP000694413">
    <property type="component" value="Unassembled WGS sequence"/>
</dbReference>
<keyword evidence="2" id="KW-0964">Secreted</keyword>
<evidence type="ECO:0000256" key="10">
    <source>
        <dbReference type="ARBA" id="ARBA00073658"/>
    </source>
</evidence>
<dbReference type="Pfam" id="PF00014">
    <property type="entry name" value="Kunitz_BPTI"/>
    <property type="match status" value="3"/>
</dbReference>
<dbReference type="Gene3D" id="4.10.410.10">
    <property type="entry name" value="Pancreatic trypsin inhibitor Kunitz domain"/>
    <property type="match status" value="3"/>
</dbReference>
<dbReference type="GO" id="GO:0004867">
    <property type="term" value="F:serine-type endopeptidase inhibitor activity"/>
    <property type="evidence" value="ECO:0007669"/>
    <property type="project" value="UniProtKB-KW"/>
</dbReference>
<dbReference type="PROSITE" id="PS50279">
    <property type="entry name" value="BPTI_KUNITZ_2"/>
    <property type="match status" value="3"/>
</dbReference>
<reference evidence="15" key="2">
    <citation type="submission" date="2025-09" db="UniProtKB">
        <authorList>
            <consortium name="Ensembl"/>
        </authorList>
    </citation>
    <scope>IDENTIFICATION</scope>
</reference>
<dbReference type="GO" id="GO:0005615">
    <property type="term" value="C:extracellular space"/>
    <property type="evidence" value="ECO:0007669"/>
    <property type="project" value="TreeGrafter"/>
</dbReference>
<keyword evidence="8" id="KW-0325">Glycoprotein</keyword>
<keyword evidence="7" id="KW-1015">Disulfide bond</keyword>
<dbReference type="FunFam" id="4.10.410.10:FF:000004">
    <property type="entry name" value="Tissue factor pathway inhibitor"/>
    <property type="match status" value="1"/>
</dbReference>
<evidence type="ECO:0000256" key="8">
    <source>
        <dbReference type="ARBA" id="ARBA00023180"/>
    </source>
</evidence>
<dbReference type="FunFam" id="4.10.410.10:FF:000013">
    <property type="entry name" value="Tissue factor pathway inhibitor"/>
    <property type="match status" value="1"/>
</dbReference>
<evidence type="ECO:0000256" key="2">
    <source>
        <dbReference type="ARBA" id="ARBA00022525"/>
    </source>
</evidence>
<organism evidence="15 16">
    <name type="scientific">Zonotrichia albicollis</name>
    <name type="common">White-throated sparrow</name>
    <name type="synonym">Fringilla albicollis</name>
    <dbReference type="NCBI Taxonomy" id="44394"/>
    <lineage>
        <taxon>Eukaryota</taxon>
        <taxon>Metazoa</taxon>
        <taxon>Chordata</taxon>
        <taxon>Craniata</taxon>
        <taxon>Vertebrata</taxon>
        <taxon>Euteleostomi</taxon>
        <taxon>Archelosauria</taxon>
        <taxon>Archosauria</taxon>
        <taxon>Dinosauria</taxon>
        <taxon>Saurischia</taxon>
        <taxon>Theropoda</taxon>
        <taxon>Coelurosauria</taxon>
        <taxon>Aves</taxon>
        <taxon>Neognathae</taxon>
        <taxon>Neoaves</taxon>
        <taxon>Telluraves</taxon>
        <taxon>Australaves</taxon>
        <taxon>Passeriformes</taxon>
        <taxon>Passerellidae</taxon>
        <taxon>Zonotrichia</taxon>
    </lineage>
</organism>
<name>A0A8D2N9B0_ZONAL</name>
<dbReference type="PANTHER" id="PTHR10083">
    <property type="entry name" value="KUNITZ-TYPE PROTEASE INHIBITOR-RELATED"/>
    <property type="match status" value="1"/>
</dbReference>
<evidence type="ECO:0000256" key="12">
    <source>
        <dbReference type="ARBA" id="ARBA00081787"/>
    </source>
</evidence>
<keyword evidence="5" id="KW-0677">Repeat</keyword>
<dbReference type="PRINTS" id="PR00759">
    <property type="entry name" value="BASICPTASE"/>
</dbReference>
<dbReference type="InterPro" id="IPR036880">
    <property type="entry name" value="Kunitz_BPTI_sf"/>
</dbReference>
<dbReference type="CDD" id="cd22614">
    <property type="entry name" value="Kunitz_TFPI1_2-like"/>
    <property type="match status" value="1"/>
</dbReference>
<evidence type="ECO:0000256" key="5">
    <source>
        <dbReference type="ARBA" id="ARBA00022737"/>
    </source>
</evidence>
<keyword evidence="3" id="KW-0646">Protease inhibitor</keyword>
<reference evidence="15" key="1">
    <citation type="submission" date="2025-08" db="UniProtKB">
        <authorList>
            <consortium name="Ensembl"/>
        </authorList>
    </citation>
    <scope>IDENTIFICATION</scope>
</reference>
<keyword evidence="4" id="KW-0732">Signal</keyword>
<dbReference type="PANTHER" id="PTHR10083:SF374">
    <property type="entry name" value="BPTI_KUNITZ INHIBITOR DOMAIN-CONTAINING PROTEIN"/>
    <property type="match status" value="1"/>
</dbReference>
<feature type="compositionally biased region" description="Polar residues" evidence="13">
    <location>
        <begin position="279"/>
        <end position="294"/>
    </location>
</feature>
<feature type="compositionally biased region" description="Polar residues" evidence="13">
    <location>
        <begin position="319"/>
        <end position="328"/>
    </location>
</feature>
<proteinExistence type="predicted"/>
<dbReference type="GO" id="GO:0071396">
    <property type="term" value="P:cellular response to lipid"/>
    <property type="evidence" value="ECO:0007669"/>
    <property type="project" value="UniProtKB-ARBA"/>
</dbReference>
<evidence type="ECO:0000313" key="15">
    <source>
        <dbReference type="Ensembl" id="ENSZALP00000018172.1"/>
    </source>
</evidence>
<sequence length="438" mass="48591">MKPAHWGIFLIFHSSNLHLKLGLELFVAVKPVPLFISSIILVELPQLYLVITQHSTRACGGAAGTATADGKSPWKLQERDGPGAFSGEMKGRKKGCSSPSPLILLLFCIAGHTTAELDGSKEEHVVGAGLPPLKLVHSFCAMKADEGPCKAIHIRYFFSIRSRKCEVFEYGGCHGNENNFLTLEECQEKCVPKEFPQKMALAKNKKALFLGQPDFCFHAQEPGVCRGYFTRYFYNKETKLCEKFKYGGCLGNQNNFRSLEECQNTCQDNSLTAEEHPSPVNSSSPASEHPSTVNSSSPAEAPSQSPGIFGNSLPAAPNEESNTLNSSSPKEEPNQFPIFFEPPAIPSLCMTPMDRGLCRAKELRFFYNFSTGRCRPFSYSGCGGNENNFVSRKSCLRICRKGFNKKIGERRLIRIKKKRKKQPVKALDLEIMPEAMQL</sequence>
<evidence type="ECO:0000256" key="3">
    <source>
        <dbReference type="ARBA" id="ARBA00022690"/>
    </source>
</evidence>
<gene>
    <name evidence="15" type="primary">TFPI</name>
</gene>
<evidence type="ECO:0000256" key="9">
    <source>
        <dbReference type="ARBA" id="ARBA00057773"/>
    </source>
</evidence>
<evidence type="ECO:0000256" key="7">
    <source>
        <dbReference type="ARBA" id="ARBA00023157"/>
    </source>
</evidence>
<dbReference type="CDD" id="cd22613">
    <property type="entry name" value="Kunitz_TFPI1_1-like"/>
    <property type="match status" value="1"/>
</dbReference>
<keyword evidence="6" id="KW-0722">Serine protease inhibitor</keyword>
<dbReference type="InterPro" id="IPR050098">
    <property type="entry name" value="TFPI/VKTCI-like"/>
</dbReference>
<feature type="domain" description="BPTI/Kunitz inhibitor" evidence="14">
    <location>
        <begin position="140"/>
        <end position="190"/>
    </location>
</feature>
<evidence type="ECO:0000256" key="6">
    <source>
        <dbReference type="ARBA" id="ARBA00022900"/>
    </source>
</evidence>
<dbReference type="FunFam" id="4.10.410.10:FF:000012">
    <property type="entry name" value="Tissue factor pathway inhibitor"/>
    <property type="match status" value="1"/>
</dbReference>
<comment type="function">
    <text evidence="9">Inhibits factor X (X(a)) directly and, in a Xa-dependent way, inhibits VIIa/tissue factor activity, presumably by forming a quaternary Xa/LACI/VIIa/TF complex. It possesses an antithrombotic action and also the ability to associate with lipoproteins in plasma.</text>
</comment>
<feature type="compositionally biased region" description="Low complexity" evidence="13">
    <location>
        <begin position="295"/>
        <end position="306"/>
    </location>
</feature>
<dbReference type="InterPro" id="IPR002223">
    <property type="entry name" value="Kunitz_BPTI"/>
</dbReference>
<dbReference type="CDD" id="cd22615">
    <property type="entry name" value="Kunitz_TFPI1_TFPI2_3-like"/>
    <property type="match status" value="1"/>
</dbReference>
<feature type="domain" description="BPTI/Kunitz inhibitor" evidence="14">
    <location>
        <begin position="216"/>
        <end position="266"/>
    </location>
</feature>
<accession>A0A8D2N9B0</accession>
<evidence type="ECO:0000256" key="13">
    <source>
        <dbReference type="SAM" id="MobiDB-lite"/>
    </source>
</evidence>
<dbReference type="SUPFAM" id="SSF57362">
    <property type="entry name" value="BPTI-like"/>
    <property type="match status" value="3"/>
</dbReference>
<dbReference type="InterPro" id="IPR020901">
    <property type="entry name" value="Prtase_inh_Kunz-CS"/>
</dbReference>
<evidence type="ECO:0000256" key="11">
    <source>
        <dbReference type="ARBA" id="ARBA00081110"/>
    </source>
</evidence>
<evidence type="ECO:0000256" key="4">
    <source>
        <dbReference type="ARBA" id="ARBA00022729"/>
    </source>
</evidence>
<protein>
    <recommendedName>
        <fullName evidence="10">Tissue factor pathway inhibitor</fullName>
    </recommendedName>
    <alternativeName>
        <fullName evidence="11">Extrinsic pathway inhibitor</fullName>
    </alternativeName>
    <alternativeName>
        <fullName evidence="12">Lipoprotein-associated coagulation inhibitor</fullName>
    </alternativeName>
</protein>
<evidence type="ECO:0000256" key="1">
    <source>
        <dbReference type="ARBA" id="ARBA00004613"/>
    </source>
</evidence>
<keyword evidence="16" id="KW-1185">Reference proteome</keyword>
<feature type="domain" description="BPTI/Kunitz inhibitor" evidence="14">
    <location>
        <begin position="349"/>
        <end position="399"/>
    </location>
</feature>